<reference evidence="8 9" key="1">
    <citation type="journal article" date="2022" name="Gigascience">
        <title>A chromosome-level genome assembly and annotation of the desert horned lizard, Phrynosoma platyrhinos, provides insight into chromosomal rearrangements among reptiles.</title>
        <authorList>
            <person name="Koochekian N."/>
            <person name="Ascanio A."/>
            <person name="Farleigh K."/>
            <person name="Card D.C."/>
            <person name="Schield D.R."/>
            <person name="Castoe T.A."/>
            <person name="Jezkova T."/>
        </authorList>
    </citation>
    <scope>NUCLEOTIDE SEQUENCE [LARGE SCALE GENOMIC DNA]</scope>
    <source>
        <strain evidence="8">NK-2021</strain>
    </source>
</reference>
<dbReference type="Gene3D" id="3.40.50.2300">
    <property type="match status" value="2"/>
</dbReference>
<keyword evidence="4" id="KW-0472">Membrane</keyword>
<sequence length="464" mass="52873">MLPKYYHQILVFSFALEEINNNPYILPNHTLEYITIQNAYNQMGTCFGTMSLLFTLRGSPINYMCNRRYKLTAIIGGLSSHNSRQMPHILNIYKIPQLSYGSFDPALNDKIEFPSVYRMIPNENPQYAGIVKMFIYFGWTWIGLIVSNDESGEILLKTLLSQLLQNNICFAFKELIPAVMDPWEGYGEGRVKLNAKLERLSFILSSTDANVILAHGDSQSMEGLRMVLSFNELDGKKPMEKVWIITAQWDFTSVFYSGVFTPKSFNGTLSFALHTNDMARYKVFLETLNPDQSVLDYFNLFWSNVFVCSFPTYNLYIPNAGNCTNQEKLSSVPESVFEMAMSGQSYSIYNAVYAVAHALHAMFSSKSHKKALGDGRTWDFLNIQPWQVQSFLKHIRFNNSAGEEIFFDENGELASGYDIINTVTFPNQSIHRVHVGRINPQAPAGEEFTINGSVITWNHKFTQV</sequence>
<evidence type="ECO:0000256" key="2">
    <source>
        <dbReference type="ARBA" id="ARBA00022692"/>
    </source>
</evidence>
<keyword evidence="5" id="KW-0675">Receptor</keyword>
<keyword evidence="3" id="KW-1133">Transmembrane helix</keyword>
<dbReference type="PANTHER" id="PTHR24061">
    <property type="entry name" value="CALCIUM-SENSING RECEPTOR-RELATED"/>
    <property type="match status" value="1"/>
</dbReference>
<keyword evidence="9" id="KW-1185">Reference proteome</keyword>
<dbReference type="PANTHER" id="PTHR24061:SF599">
    <property type="entry name" value="G-PROTEIN COUPLED RECEPTORS FAMILY 3 PROFILE DOMAIN-CONTAINING PROTEIN"/>
    <property type="match status" value="1"/>
</dbReference>
<evidence type="ECO:0000313" key="8">
    <source>
        <dbReference type="EMBL" id="KAH0626319.1"/>
    </source>
</evidence>
<evidence type="ECO:0000313" key="9">
    <source>
        <dbReference type="Proteomes" id="UP000826234"/>
    </source>
</evidence>
<dbReference type="InterPro" id="IPR000068">
    <property type="entry name" value="GPCR_3_Ca_sens_rcpt-rel"/>
</dbReference>
<dbReference type="SUPFAM" id="SSF53822">
    <property type="entry name" value="Periplasmic binding protein-like I"/>
    <property type="match status" value="1"/>
</dbReference>
<evidence type="ECO:0000256" key="5">
    <source>
        <dbReference type="ARBA" id="ARBA00023170"/>
    </source>
</evidence>
<evidence type="ECO:0000256" key="6">
    <source>
        <dbReference type="ARBA" id="ARBA00023180"/>
    </source>
</evidence>
<protein>
    <recommendedName>
        <fullName evidence="7">Receptor ligand binding region domain-containing protein</fullName>
    </recommendedName>
</protein>
<keyword evidence="2" id="KW-0812">Transmembrane</keyword>
<dbReference type="EMBL" id="JAIPUX010000521">
    <property type="protein sequence ID" value="KAH0626319.1"/>
    <property type="molecule type" value="Genomic_DNA"/>
</dbReference>
<organism evidence="8 9">
    <name type="scientific">Phrynosoma platyrhinos</name>
    <name type="common">Desert horned lizard</name>
    <dbReference type="NCBI Taxonomy" id="52577"/>
    <lineage>
        <taxon>Eukaryota</taxon>
        <taxon>Metazoa</taxon>
        <taxon>Chordata</taxon>
        <taxon>Craniata</taxon>
        <taxon>Vertebrata</taxon>
        <taxon>Euteleostomi</taxon>
        <taxon>Lepidosauria</taxon>
        <taxon>Squamata</taxon>
        <taxon>Bifurcata</taxon>
        <taxon>Unidentata</taxon>
        <taxon>Episquamata</taxon>
        <taxon>Toxicofera</taxon>
        <taxon>Iguania</taxon>
        <taxon>Phrynosomatidae</taxon>
        <taxon>Phrynosomatinae</taxon>
        <taxon>Phrynosoma</taxon>
    </lineage>
</organism>
<dbReference type="InterPro" id="IPR028082">
    <property type="entry name" value="Peripla_BP_I"/>
</dbReference>
<evidence type="ECO:0000256" key="1">
    <source>
        <dbReference type="ARBA" id="ARBA00004141"/>
    </source>
</evidence>
<gene>
    <name evidence="8" type="ORF">JD844_001242</name>
</gene>
<name>A0ABQ7T9H9_PHRPL</name>
<dbReference type="PRINTS" id="PR00248">
    <property type="entry name" value="GPCRMGR"/>
</dbReference>
<feature type="domain" description="Receptor ligand binding region" evidence="7">
    <location>
        <begin position="11"/>
        <end position="422"/>
    </location>
</feature>
<comment type="subcellular location">
    <subcellularLocation>
        <location evidence="1">Membrane</location>
        <topology evidence="1">Multi-pass membrane protein</topology>
    </subcellularLocation>
</comment>
<dbReference type="Pfam" id="PF01094">
    <property type="entry name" value="ANF_receptor"/>
    <property type="match status" value="1"/>
</dbReference>
<proteinExistence type="predicted"/>
<dbReference type="InterPro" id="IPR001828">
    <property type="entry name" value="ANF_lig-bd_rcpt"/>
</dbReference>
<accession>A0ABQ7T9H9</accession>
<evidence type="ECO:0000256" key="3">
    <source>
        <dbReference type="ARBA" id="ARBA00022989"/>
    </source>
</evidence>
<evidence type="ECO:0000259" key="7">
    <source>
        <dbReference type="Pfam" id="PF01094"/>
    </source>
</evidence>
<keyword evidence="6" id="KW-0325">Glycoprotein</keyword>
<dbReference type="InterPro" id="IPR000337">
    <property type="entry name" value="GPCR_3"/>
</dbReference>
<comment type="caution">
    <text evidence="8">The sequence shown here is derived from an EMBL/GenBank/DDBJ whole genome shotgun (WGS) entry which is preliminary data.</text>
</comment>
<dbReference type="Proteomes" id="UP000826234">
    <property type="component" value="Unassembled WGS sequence"/>
</dbReference>
<evidence type="ECO:0000256" key="4">
    <source>
        <dbReference type="ARBA" id="ARBA00023136"/>
    </source>
</evidence>